<keyword evidence="12" id="KW-0670">Pyruvate</keyword>
<evidence type="ECO:0000313" key="13">
    <source>
        <dbReference type="Proteomes" id="UP000318709"/>
    </source>
</evidence>
<dbReference type="PROSITE" id="PS00189">
    <property type="entry name" value="LIPOYL"/>
    <property type="match status" value="1"/>
</dbReference>
<comment type="similarity">
    <text evidence="1 8">Belongs to the 2-oxoacid dehydrogenase family.</text>
</comment>
<gene>
    <name evidence="12" type="ORF">E3E12_07175</name>
</gene>
<evidence type="ECO:0000313" key="12">
    <source>
        <dbReference type="EMBL" id="QDH13993.1"/>
    </source>
</evidence>
<keyword evidence="5 8" id="KW-0012">Acyltransferase</keyword>
<evidence type="ECO:0000256" key="7">
    <source>
        <dbReference type="ARBA" id="ARBA00048370"/>
    </source>
</evidence>
<dbReference type="SUPFAM" id="SSF47005">
    <property type="entry name" value="Peripheral subunit-binding domain of 2-oxo acid dehydrogenase complex"/>
    <property type="match status" value="1"/>
</dbReference>
<dbReference type="Pfam" id="PF00198">
    <property type="entry name" value="2-oxoacid_dh"/>
    <property type="match status" value="1"/>
</dbReference>
<dbReference type="InterPro" id="IPR004167">
    <property type="entry name" value="PSBD"/>
</dbReference>
<reference evidence="12 13" key="1">
    <citation type="submission" date="2019-03" db="EMBL/GenBank/DDBJ databases">
        <title>The complete genome sequence of Swingsia_sp. F3b2 LMG30590(T).</title>
        <authorList>
            <person name="Chua K.-O."/>
            <person name="Chan K.-G."/>
            <person name="See-Too W.-S."/>
        </authorList>
    </citation>
    <scope>NUCLEOTIDE SEQUENCE [LARGE SCALE GENOMIC DNA]</scope>
    <source>
        <strain evidence="12 13">F3b2</strain>
    </source>
</reference>
<dbReference type="CDD" id="cd06849">
    <property type="entry name" value="lipoyl_domain"/>
    <property type="match status" value="1"/>
</dbReference>
<evidence type="ECO:0000256" key="4">
    <source>
        <dbReference type="ARBA" id="ARBA00022823"/>
    </source>
</evidence>
<evidence type="ECO:0000256" key="5">
    <source>
        <dbReference type="ARBA" id="ARBA00023315"/>
    </source>
</evidence>
<dbReference type="SUPFAM" id="SSF52777">
    <property type="entry name" value="CoA-dependent acyltransferases"/>
    <property type="match status" value="1"/>
</dbReference>
<dbReference type="RefSeq" id="WP_141443701.1">
    <property type="nucleotide sequence ID" value="NZ_CP038231.1"/>
</dbReference>
<dbReference type="Gene3D" id="4.10.320.10">
    <property type="entry name" value="E3-binding domain"/>
    <property type="match status" value="1"/>
</dbReference>
<dbReference type="GO" id="GO:0045254">
    <property type="term" value="C:pyruvate dehydrogenase complex"/>
    <property type="evidence" value="ECO:0007669"/>
    <property type="project" value="UniProtKB-UniRule"/>
</dbReference>
<dbReference type="Pfam" id="PF00364">
    <property type="entry name" value="Biotin_lipoyl"/>
    <property type="match status" value="1"/>
</dbReference>
<name>A0A4Y6U952_9PROT</name>
<dbReference type="NCBIfam" id="TIGR01349">
    <property type="entry name" value="PDHac_trf_mito"/>
    <property type="match status" value="1"/>
</dbReference>
<evidence type="ECO:0000256" key="9">
    <source>
        <dbReference type="SAM" id="MobiDB-lite"/>
    </source>
</evidence>
<dbReference type="GO" id="GO:0004742">
    <property type="term" value="F:dihydrolipoyllysine-residue acetyltransferase activity"/>
    <property type="evidence" value="ECO:0007669"/>
    <property type="project" value="UniProtKB-UniRule"/>
</dbReference>
<accession>A0A4Y6U952</accession>
<feature type="domain" description="Peripheral subunit-binding (PSBD)" evidence="11">
    <location>
        <begin position="135"/>
        <end position="172"/>
    </location>
</feature>
<feature type="compositionally biased region" description="Low complexity" evidence="9">
    <location>
        <begin position="183"/>
        <end position="196"/>
    </location>
</feature>
<evidence type="ECO:0000259" key="11">
    <source>
        <dbReference type="PROSITE" id="PS51826"/>
    </source>
</evidence>
<dbReference type="Proteomes" id="UP000318709">
    <property type="component" value="Chromosome"/>
</dbReference>
<feature type="region of interest" description="Disordered" evidence="9">
    <location>
        <begin position="82"/>
        <end position="118"/>
    </location>
</feature>
<feature type="domain" description="Lipoyl-binding" evidence="10">
    <location>
        <begin position="2"/>
        <end position="78"/>
    </location>
</feature>
<dbReference type="PROSITE" id="PS51826">
    <property type="entry name" value="PSBD"/>
    <property type="match status" value="1"/>
</dbReference>
<dbReference type="AlphaFoldDB" id="A0A4Y6U952"/>
<sequence>MSIQILMPALSPTMTAGTLSKWLKKEGDNVQPGDIIAEIETDKAVMDVEAIDEGVLEKILVAEGTADVPVNTPIALVSGEEATVPQGAATPQSPQQAAQPASPSAPNAVPSAKPAGATGAMADLGRRLVEGTRIFISPLARRLAREEGIALDSLTGTGPKGRILRRDVEERLRAPQPKPAPAQAPQKKPSSAQPAPGRSESAAPVERIPHSGMRRTIARRLTQSKGEVPHFYVSVDVELDALLKLRGELNAALMEEGAKISVNDMLIKASALALKKVPALNVQFTETEMLAFSDIDISMAVSVPDGLITPVIRNADTLSLRDIATTARDLAKRAREGKLRPAEYEGGSFSISNMGMMGVKSFSAIINPPQAAILAVAAGEKRPVVRDGALAIATVMTATLSVDHRATDGAAAAQWLKAFKELVQKPHRLVV</sequence>
<dbReference type="InterPro" id="IPR045257">
    <property type="entry name" value="E2/Pdx1"/>
</dbReference>
<dbReference type="EMBL" id="CP038231">
    <property type="protein sequence ID" value="QDH13993.1"/>
    <property type="molecule type" value="Genomic_DNA"/>
</dbReference>
<dbReference type="InterPro" id="IPR011053">
    <property type="entry name" value="Single_hybrid_motif"/>
</dbReference>
<comment type="subunit">
    <text evidence="2">Forms a 24-polypeptide structural core with octahedral symmetry.</text>
</comment>
<dbReference type="InterPro" id="IPR006257">
    <property type="entry name" value="LAT1"/>
</dbReference>
<dbReference type="Gene3D" id="2.40.50.100">
    <property type="match status" value="1"/>
</dbReference>
<protein>
    <recommendedName>
        <fullName evidence="8">Acetyltransferase component of pyruvate dehydrogenase complex</fullName>
        <ecNumber evidence="8">2.3.1.12</ecNumber>
    </recommendedName>
</protein>
<evidence type="ECO:0000256" key="8">
    <source>
        <dbReference type="RuleBase" id="RU361137"/>
    </source>
</evidence>
<evidence type="ECO:0000256" key="2">
    <source>
        <dbReference type="ARBA" id="ARBA00011484"/>
    </source>
</evidence>
<comment type="function">
    <text evidence="6">The pyruvate dehydrogenase complex catalyzes the overall conversion of pyruvate to acetyl-CoA and CO(2). It contains multiple copies of three enzymatic components: pyruvate dehydrogenase (E1), dihydrolipoamide acetyltransferase (E2) and lipoamide dehydrogenase (E3).</text>
</comment>
<dbReference type="Gene3D" id="3.30.559.10">
    <property type="entry name" value="Chloramphenicol acetyltransferase-like domain"/>
    <property type="match status" value="1"/>
</dbReference>
<dbReference type="InterPro" id="IPR000089">
    <property type="entry name" value="Biotin_lipoyl"/>
</dbReference>
<dbReference type="FunFam" id="2.40.50.100:FF:000010">
    <property type="entry name" value="Acetyltransferase component of pyruvate dehydrogenase complex"/>
    <property type="match status" value="1"/>
</dbReference>
<feature type="compositionally biased region" description="Low complexity" evidence="9">
    <location>
        <begin position="85"/>
        <end position="115"/>
    </location>
</feature>
<evidence type="ECO:0000259" key="10">
    <source>
        <dbReference type="PROSITE" id="PS50968"/>
    </source>
</evidence>
<dbReference type="Pfam" id="PF02817">
    <property type="entry name" value="E3_binding"/>
    <property type="match status" value="1"/>
</dbReference>
<dbReference type="InterPro" id="IPR023213">
    <property type="entry name" value="CAT-like_dom_sf"/>
</dbReference>
<comment type="catalytic activity">
    <reaction evidence="7 8">
        <text>N(6)-[(R)-dihydrolipoyl]-L-lysyl-[protein] + acetyl-CoA = N(6)-[(R)-S(8)-acetyldihydrolipoyl]-L-lysyl-[protein] + CoA</text>
        <dbReference type="Rhea" id="RHEA:17017"/>
        <dbReference type="Rhea" id="RHEA-COMP:10475"/>
        <dbReference type="Rhea" id="RHEA-COMP:10478"/>
        <dbReference type="ChEBI" id="CHEBI:57287"/>
        <dbReference type="ChEBI" id="CHEBI:57288"/>
        <dbReference type="ChEBI" id="CHEBI:83100"/>
        <dbReference type="ChEBI" id="CHEBI:83111"/>
        <dbReference type="EC" id="2.3.1.12"/>
    </reaction>
</comment>
<organism evidence="12 13">
    <name type="scientific">Formicincola oecophyllae</name>
    <dbReference type="NCBI Taxonomy" id="2558361"/>
    <lineage>
        <taxon>Bacteria</taxon>
        <taxon>Pseudomonadati</taxon>
        <taxon>Pseudomonadota</taxon>
        <taxon>Alphaproteobacteria</taxon>
        <taxon>Acetobacterales</taxon>
        <taxon>Acetobacteraceae</taxon>
        <taxon>Formicincola</taxon>
    </lineage>
</organism>
<keyword evidence="3 8" id="KW-0808">Transferase</keyword>
<dbReference type="OrthoDB" id="9805770at2"/>
<evidence type="ECO:0000256" key="1">
    <source>
        <dbReference type="ARBA" id="ARBA00007317"/>
    </source>
</evidence>
<feature type="region of interest" description="Disordered" evidence="9">
    <location>
        <begin position="172"/>
        <end position="214"/>
    </location>
</feature>
<dbReference type="InterPro" id="IPR003016">
    <property type="entry name" value="2-oxoA_DH_lipoyl-BS"/>
</dbReference>
<dbReference type="GO" id="GO:0006086">
    <property type="term" value="P:pyruvate decarboxylation to acetyl-CoA"/>
    <property type="evidence" value="ECO:0007669"/>
    <property type="project" value="InterPro"/>
</dbReference>
<evidence type="ECO:0000256" key="3">
    <source>
        <dbReference type="ARBA" id="ARBA00022679"/>
    </source>
</evidence>
<dbReference type="PROSITE" id="PS50968">
    <property type="entry name" value="BIOTINYL_LIPOYL"/>
    <property type="match status" value="1"/>
</dbReference>
<evidence type="ECO:0000256" key="6">
    <source>
        <dbReference type="ARBA" id="ARBA00025211"/>
    </source>
</evidence>
<dbReference type="InterPro" id="IPR001078">
    <property type="entry name" value="2-oxoacid_DH_actylTfrase"/>
</dbReference>
<dbReference type="PANTHER" id="PTHR23151:SF90">
    <property type="entry name" value="DIHYDROLIPOYLLYSINE-RESIDUE ACETYLTRANSFERASE COMPONENT OF PYRUVATE DEHYDROGENASE COMPLEX, MITOCHONDRIAL-RELATED"/>
    <property type="match status" value="1"/>
</dbReference>
<dbReference type="KEGG" id="swf:E3E12_07175"/>
<dbReference type="InterPro" id="IPR036625">
    <property type="entry name" value="E3-bd_dom_sf"/>
</dbReference>
<dbReference type="PANTHER" id="PTHR23151">
    <property type="entry name" value="DIHYDROLIPOAMIDE ACETYL/SUCCINYL-TRANSFERASE-RELATED"/>
    <property type="match status" value="1"/>
</dbReference>
<dbReference type="SUPFAM" id="SSF51230">
    <property type="entry name" value="Single hybrid motif"/>
    <property type="match status" value="1"/>
</dbReference>
<keyword evidence="4 8" id="KW-0450">Lipoyl</keyword>
<proteinExistence type="inferred from homology"/>
<keyword evidence="13" id="KW-1185">Reference proteome</keyword>
<comment type="cofactor">
    <cofactor evidence="8">
        <name>(R)-lipoate</name>
        <dbReference type="ChEBI" id="CHEBI:83088"/>
    </cofactor>
    <text evidence="8">Binds 1 lipoyl cofactor covalently.</text>
</comment>
<dbReference type="EC" id="2.3.1.12" evidence="8"/>